<name>A0A1B9IE36_9TREE</name>
<feature type="compositionally biased region" description="Low complexity" evidence="1">
    <location>
        <begin position="299"/>
        <end position="315"/>
    </location>
</feature>
<feature type="compositionally biased region" description="Polar residues" evidence="1">
    <location>
        <begin position="353"/>
        <end position="365"/>
    </location>
</feature>
<protein>
    <submittedName>
        <fullName evidence="2">Uncharacterized protein</fullName>
    </submittedName>
</protein>
<dbReference type="OrthoDB" id="276685at2759"/>
<dbReference type="EMBL" id="CP144519">
    <property type="protein sequence ID" value="WWC66274.1"/>
    <property type="molecule type" value="Genomic_DNA"/>
</dbReference>
<feature type="compositionally biased region" description="Basic and acidic residues" evidence="1">
    <location>
        <begin position="98"/>
        <end position="109"/>
    </location>
</feature>
<feature type="region of interest" description="Disordered" evidence="1">
    <location>
        <begin position="657"/>
        <end position="680"/>
    </location>
</feature>
<organism evidence="2">
    <name type="scientific">Kwoniella pini CBS 10737</name>
    <dbReference type="NCBI Taxonomy" id="1296096"/>
    <lineage>
        <taxon>Eukaryota</taxon>
        <taxon>Fungi</taxon>
        <taxon>Dikarya</taxon>
        <taxon>Basidiomycota</taxon>
        <taxon>Agaricomycotina</taxon>
        <taxon>Tremellomycetes</taxon>
        <taxon>Tremellales</taxon>
        <taxon>Cryptococcaceae</taxon>
        <taxon>Kwoniella</taxon>
    </lineage>
</organism>
<reference evidence="3" key="4">
    <citation type="submission" date="2024-02" db="EMBL/GenBank/DDBJ databases">
        <title>Comparative genomics of Cryptococcus and Kwoniella reveals pathogenesis evolution and contrasting modes of karyotype evolution via chromosome fusion or intercentromeric recombination.</title>
        <authorList>
            <person name="Coelho M.A."/>
            <person name="David-Palma M."/>
            <person name="Shea T."/>
            <person name="Bowers K."/>
            <person name="McGinley-Smith S."/>
            <person name="Mohammad A.W."/>
            <person name="Gnirke A."/>
            <person name="Yurkov A.M."/>
            <person name="Nowrousian M."/>
            <person name="Sun S."/>
            <person name="Cuomo C.A."/>
            <person name="Heitman J."/>
        </authorList>
    </citation>
    <scope>NUCLEOTIDE SEQUENCE</scope>
    <source>
        <strain evidence="3">CBS 10737</strain>
    </source>
</reference>
<feature type="compositionally biased region" description="Polar residues" evidence="1">
    <location>
        <begin position="153"/>
        <end position="167"/>
    </location>
</feature>
<dbReference type="RefSeq" id="XP_019015064.1">
    <property type="nucleotide sequence ID" value="XM_019152926.1"/>
</dbReference>
<reference evidence="2" key="3">
    <citation type="submission" date="2016-07" db="EMBL/GenBank/DDBJ databases">
        <title>Evolution of pathogenesis and genome organization in the Tremellales.</title>
        <authorList>
            <person name="Cuomo C."/>
            <person name="Litvintseva A."/>
            <person name="Heitman J."/>
            <person name="Chen Y."/>
            <person name="Sun S."/>
            <person name="Springer D."/>
            <person name="Dromer F."/>
            <person name="Young S."/>
            <person name="Zeng Q."/>
            <person name="Chapman S."/>
            <person name="Gujja S."/>
            <person name="Saif S."/>
            <person name="Birren B."/>
        </authorList>
    </citation>
    <scope>NUCLEOTIDE SEQUENCE</scope>
    <source>
        <strain evidence="2">CBS 10737</strain>
    </source>
</reference>
<evidence type="ECO:0000313" key="2">
    <source>
        <dbReference type="EMBL" id="OCF53845.1"/>
    </source>
</evidence>
<evidence type="ECO:0000313" key="4">
    <source>
        <dbReference type="Proteomes" id="UP000094020"/>
    </source>
</evidence>
<gene>
    <name evidence="2" type="ORF">I206_01152</name>
    <name evidence="3" type="ORF">I206_100175</name>
</gene>
<keyword evidence="4" id="KW-1185">Reference proteome</keyword>
<dbReference type="GeneID" id="30169521"/>
<feature type="region of interest" description="Disordered" evidence="1">
    <location>
        <begin position="153"/>
        <end position="186"/>
    </location>
</feature>
<dbReference type="KEGG" id="kpin:30169521"/>
<feature type="compositionally biased region" description="Polar residues" evidence="1">
    <location>
        <begin position="557"/>
        <end position="568"/>
    </location>
</feature>
<dbReference type="AlphaFoldDB" id="A0A1B9IE36"/>
<feature type="compositionally biased region" description="Polar residues" evidence="1">
    <location>
        <begin position="469"/>
        <end position="490"/>
    </location>
</feature>
<feature type="compositionally biased region" description="Low complexity" evidence="1">
    <location>
        <begin position="569"/>
        <end position="579"/>
    </location>
</feature>
<feature type="compositionally biased region" description="Low complexity" evidence="1">
    <location>
        <begin position="366"/>
        <end position="383"/>
    </location>
</feature>
<feature type="compositionally biased region" description="Low complexity" evidence="1">
    <location>
        <begin position="608"/>
        <end position="622"/>
    </location>
</feature>
<feature type="compositionally biased region" description="Low complexity" evidence="1">
    <location>
        <begin position="336"/>
        <end position="352"/>
    </location>
</feature>
<reference evidence="2" key="1">
    <citation type="submission" date="2013-07" db="EMBL/GenBank/DDBJ databases">
        <title>The Genome Sequence of Cryptococcus pinus CBS10737.</title>
        <authorList>
            <consortium name="The Broad Institute Genome Sequencing Platform"/>
            <person name="Cuomo C."/>
            <person name="Litvintseva A."/>
            <person name="Chen Y."/>
            <person name="Heitman J."/>
            <person name="Sun S."/>
            <person name="Springer D."/>
            <person name="Dromer F."/>
            <person name="Young S.K."/>
            <person name="Zeng Q."/>
            <person name="Gargeya S."/>
            <person name="Fitzgerald M."/>
            <person name="Abouelleil A."/>
            <person name="Alvarado L."/>
            <person name="Berlin A.M."/>
            <person name="Chapman S.B."/>
            <person name="Dewar J."/>
            <person name="Goldberg J."/>
            <person name="Griggs A."/>
            <person name="Gujja S."/>
            <person name="Hansen M."/>
            <person name="Howarth C."/>
            <person name="Imamovic A."/>
            <person name="Larimer J."/>
            <person name="McCowan C."/>
            <person name="Murphy C."/>
            <person name="Pearson M."/>
            <person name="Priest M."/>
            <person name="Roberts A."/>
            <person name="Saif S."/>
            <person name="Shea T."/>
            <person name="Sykes S."/>
            <person name="Wortman J."/>
            <person name="Nusbaum C."/>
            <person name="Birren B."/>
        </authorList>
    </citation>
    <scope>NUCLEOTIDE SEQUENCE [LARGE SCALE GENOMIC DNA]</scope>
    <source>
        <strain evidence="2">CBS 10737</strain>
    </source>
</reference>
<feature type="region of interest" description="Disordered" evidence="1">
    <location>
        <begin position="98"/>
        <end position="117"/>
    </location>
</feature>
<proteinExistence type="predicted"/>
<evidence type="ECO:0000313" key="3">
    <source>
        <dbReference type="EMBL" id="WWC66274.1"/>
    </source>
</evidence>
<feature type="compositionally biased region" description="Polar residues" evidence="1">
    <location>
        <begin position="526"/>
        <end position="536"/>
    </location>
</feature>
<dbReference type="Proteomes" id="UP000094020">
    <property type="component" value="Chromosome 1"/>
</dbReference>
<feature type="region of interest" description="Disordered" evidence="1">
    <location>
        <begin position="261"/>
        <end position="385"/>
    </location>
</feature>
<feature type="compositionally biased region" description="Basic and acidic residues" evidence="1">
    <location>
        <begin position="657"/>
        <end position="671"/>
    </location>
</feature>
<feature type="compositionally biased region" description="Low complexity" evidence="1">
    <location>
        <begin position="500"/>
        <end position="519"/>
    </location>
</feature>
<sequence length="680" mass="73113">MSRMTPGWDDQIVPTLKKRLESESQYLTKRLSAASFDENTLEPTTFSSKLNAFPISPTFGVFQTNPTAGPSSIPTTTRNRIRSELYSNETRKTYNVDRGRQVEKEDSKPRPRINTSVINSTNSSTLVYTTSIPSRIPTRPRSKSQLSSIAPSLIHTHSNPPLPSSGTGIPVPKIRSRSPTKKTYSANKMSVAVIEPRRDSLDLAGSRIQEGFIKNELPPFKMNPNEALRIAEKGHEINGSWDSSPTKISSDASNGLDARKRSISMKPNNPNLHAKRNNAIEMDRSGSSGSDGSSRRNNRPSTSSSAILRSNSNSRGYGISTSHTGLGLGMGQPSTSRLSSSRNGQRSGSSRSPVNGSPASFNGPRSASLNLLSGSPSLSANGGTPNSRLGVAAHFIPPESTYTPPKGTDWDDVVLPTVAKKLGINENDKKESDLSAGEEDLAVEWDRDGTPIRWVKRKNIGKPGIGLGDSTSTQNFPHSSDITPTRTHAFSPTFDPSPDNPLQPRNRPSSSSLRNKSSSDGVEMSSIRTTNGQPASLNHHDSIVNNAYYPGGDPLPRSSSNNCVQQKTSSQNIVSPSSSNGGVLSRKPSTLRKQGPTPSVSRQTSQMSIRNRNISNGGNRNNFGPPAGGSGHMSDTPGTTHRITDAIYENQVARREGRAKGEGHKDEEGSHGKGCGCLIM</sequence>
<reference evidence="3" key="2">
    <citation type="submission" date="2013-07" db="EMBL/GenBank/DDBJ databases">
        <authorList>
            <consortium name="The Broad Institute Genome Sequencing Platform"/>
            <person name="Cuomo C."/>
            <person name="Litvintseva A."/>
            <person name="Chen Y."/>
            <person name="Heitman J."/>
            <person name="Sun S."/>
            <person name="Springer D."/>
            <person name="Dromer F."/>
            <person name="Young S.K."/>
            <person name="Zeng Q."/>
            <person name="Gargeya S."/>
            <person name="Fitzgerald M."/>
            <person name="Abouelleil A."/>
            <person name="Alvarado L."/>
            <person name="Berlin A.M."/>
            <person name="Chapman S.B."/>
            <person name="Dewar J."/>
            <person name="Goldberg J."/>
            <person name="Griggs A."/>
            <person name="Gujja S."/>
            <person name="Hansen M."/>
            <person name="Howarth C."/>
            <person name="Imamovic A."/>
            <person name="Larimer J."/>
            <person name="McCowan C."/>
            <person name="Murphy C."/>
            <person name="Pearson M."/>
            <person name="Priest M."/>
            <person name="Roberts A."/>
            <person name="Saif S."/>
            <person name="Shea T."/>
            <person name="Sykes S."/>
            <person name="Wortman J."/>
            <person name="Nusbaum C."/>
            <person name="Birren B."/>
        </authorList>
    </citation>
    <scope>NUCLEOTIDE SEQUENCE</scope>
    <source>
        <strain evidence="3">CBS 10737</strain>
    </source>
</reference>
<feature type="compositionally biased region" description="Polar residues" evidence="1">
    <location>
        <begin position="587"/>
        <end position="607"/>
    </location>
</feature>
<feature type="region of interest" description="Disordered" evidence="1">
    <location>
        <begin position="460"/>
        <end position="640"/>
    </location>
</feature>
<evidence type="ECO:0000256" key="1">
    <source>
        <dbReference type="SAM" id="MobiDB-lite"/>
    </source>
</evidence>
<dbReference type="EMBL" id="KI894007">
    <property type="protein sequence ID" value="OCF53845.1"/>
    <property type="molecule type" value="Genomic_DNA"/>
</dbReference>
<accession>A0A1B9IE36</accession>